<evidence type="ECO:0000256" key="9">
    <source>
        <dbReference type="ARBA" id="ARBA00023136"/>
    </source>
</evidence>
<dbReference type="InterPro" id="IPR001841">
    <property type="entry name" value="Znf_RING"/>
</dbReference>
<evidence type="ECO:0000313" key="15">
    <source>
        <dbReference type="Proteomes" id="UP001642487"/>
    </source>
</evidence>
<evidence type="ECO:0000256" key="3">
    <source>
        <dbReference type="ARBA" id="ARBA00004906"/>
    </source>
</evidence>
<comment type="domain">
    <text evidence="11">The RING-type zinc finger domain is responsible for E3 ligase activity.</text>
</comment>
<accession>A0ABP0Z2P9</accession>
<dbReference type="InterPro" id="IPR017907">
    <property type="entry name" value="Znf_RING_CS"/>
</dbReference>
<protein>
    <recommendedName>
        <fullName evidence="11">E3 ubiquitin-protein ligase RMA</fullName>
        <ecNumber evidence="11">2.3.2.27</ecNumber>
    </recommendedName>
    <alternativeName>
        <fullName evidence="11">Protein RING membrane-anchor</fullName>
    </alternativeName>
    <alternativeName>
        <fullName evidence="11">RING-type E3 ubiquitin transferase RMA</fullName>
    </alternativeName>
</protein>
<evidence type="ECO:0000256" key="2">
    <source>
        <dbReference type="ARBA" id="ARBA00004308"/>
    </source>
</evidence>
<dbReference type="InterPro" id="IPR013083">
    <property type="entry name" value="Znf_RING/FYVE/PHD"/>
</dbReference>
<dbReference type="SMART" id="SM00184">
    <property type="entry name" value="RING"/>
    <property type="match status" value="1"/>
</dbReference>
<feature type="transmembrane region" description="Helical" evidence="11">
    <location>
        <begin position="339"/>
        <end position="357"/>
    </location>
</feature>
<organism evidence="14 15">
    <name type="scientific">Citrullus colocynthis</name>
    <name type="common">colocynth</name>
    <dbReference type="NCBI Taxonomy" id="252529"/>
    <lineage>
        <taxon>Eukaryota</taxon>
        <taxon>Viridiplantae</taxon>
        <taxon>Streptophyta</taxon>
        <taxon>Embryophyta</taxon>
        <taxon>Tracheophyta</taxon>
        <taxon>Spermatophyta</taxon>
        <taxon>Magnoliopsida</taxon>
        <taxon>eudicotyledons</taxon>
        <taxon>Gunneridae</taxon>
        <taxon>Pentapetalae</taxon>
        <taxon>rosids</taxon>
        <taxon>fabids</taxon>
        <taxon>Cucurbitales</taxon>
        <taxon>Cucurbitaceae</taxon>
        <taxon>Benincaseae</taxon>
        <taxon>Citrullus</taxon>
    </lineage>
</organism>
<sequence length="358" mass="39938">MRKSVFCYVSSSSDGNRSFLLLFWLLVPPELYQSKTSNISTKGTTGRSGFGSKESQDTSSQNCPEFLSLNIFLILFQPEIVVRSRLGSYLTKHITLSMEQSYTVPEAYLESEQDVSLKQNWKSISTQSTVSEEASGCFDCNICLDSAADPVVTLCGHLYCWPCIYKWLHVQMSSNESENTQNCPVCKASITPSSLVPLYGRGTSSNSDSESKKSHLGIAVPRRPPPSMNTPPHSIATSSLHPSQELHSNYIRSPSHPFYHQQYFPQAYGDFASYAPSYLGNAVITSLLNPTIGMFGETVFTRIFGSVDGNLLPYPPYNNSIPGHANTRMRRQEMQLDKSLNRVSIFLFCCFIICLLLF</sequence>
<evidence type="ECO:0000256" key="5">
    <source>
        <dbReference type="ARBA" id="ARBA00022723"/>
    </source>
</evidence>
<name>A0ABP0Z2P9_9ROSI</name>
<keyword evidence="11" id="KW-0812">Transmembrane</keyword>
<evidence type="ECO:0000256" key="10">
    <source>
        <dbReference type="PROSITE-ProRule" id="PRU00175"/>
    </source>
</evidence>
<gene>
    <name evidence="14" type="ORF">CITCOLO1_LOCUS17445</name>
</gene>
<feature type="compositionally biased region" description="Polar residues" evidence="12">
    <location>
        <begin position="230"/>
        <end position="239"/>
    </location>
</feature>
<keyword evidence="4 11" id="KW-0808">Transferase</keyword>
<comment type="catalytic activity">
    <reaction evidence="1 11">
        <text>S-ubiquitinyl-[E2 ubiquitin-conjugating enzyme]-L-cysteine + [acceptor protein]-L-lysine = [E2 ubiquitin-conjugating enzyme]-L-cysteine + N(6)-ubiquitinyl-[acceptor protein]-L-lysine.</text>
        <dbReference type="EC" id="2.3.2.27"/>
    </reaction>
</comment>
<feature type="domain" description="RING-type" evidence="13">
    <location>
        <begin position="140"/>
        <end position="187"/>
    </location>
</feature>
<dbReference type="EC" id="2.3.2.27" evidence="11"/>
<evidence type="ECO:0000256" key="12">
    <source>
        <dbReference type="SAM" id="MobiDB-lite"/>
    </source>
</evidence>
<dbReference type="Pfam" id="PF00097">
    <property type="entry name" value="zf-C3HC4"/>
    <property type="match status" value="1"/>
</dbReference>
<feature type="region of interest" description="Disordered" evidence="12">
    <location>
        <begin position="201"/>
        <end position="239"/>
    </location>
</feature>
<keyword evidence="8 11" id="KW-0862">Zinc</keyword>
<evidence type="ECO:0000313" key="14">
    <source>
        <dbReference type="EMBL" id="CAK9325190.1"/>
    </source>
</evidence>
<keyword evidence="7 11" id="KW-0833">Ubl conjugation pathway</keyword>
<dbReference type="PANTHER" id="PTHR12313">
    <property type="entry name" value="E3 UBIQUITIN-PROTEIN LIGASE RNF5-RELATED"/>
    <property type="match status" value="1"/>
</dbReference>
<evidence type="ECO:0000256" key="7">
    <source>
        <dbReference type="ARBA" id="ARBA00022786"/>
    </source>
</evidence>
<evidence type="ECO:0000256" key="8">
    <source>
        <dbReference type="ARBA" id="ARBA00022833"/>
    </source>
</evidence>
<keyword evidence="9 11" id="KW-0472">Membrane</keyword>
<dbReference type="CDD" id="cd16745">
    <property type="entry name" value="RING-HC_AtRMA-like"/>
    <property type="match status" value="1"/>
</dbReference>
<keyword evidence="11" id="KW-0256">Endoplasmic reticulum</keyword>
<reference evidence="14 15" key="1">
    <citation type="submission" date="2024-03" db="EMBL/GenBank/DDBJ databases">
        <authorList>
            <person name="Gkanogiannis A."/>
            <person name="Becerra Lopez-Lavalle L."/>
        </authorList>
    </citation>
    <scope>NUCLEOTIDE SEQUENCE [LARGE SCALE GENOMIC DNA]</scope>
</reference>
<comment type="function">
    <text evidence="11">E3 ubiquitin-protein ligase.</text>
</comment>
<keyword evidence="6 10" id="KW-0863">Zinc-finger</keyword>
<evidence type="ECO:0000256" key="6">
    <source>
        <dbReference type="ARBA" id="ARBA00022771"/>
    </source>
</evidence>
<dbReference type="EMBL" id="OZ021741">
    <property type="protein sequence ID" value="CAK9325190.1"/>
    <property type="molecule type" value="Genomic_DNA"/>
</dbReference>
<evidence type="ECO:0000256" key="4">
    <source>
        <dbReference type="ARBA" id="ARBA00022679"/>
    </source>
</evidence>
<dbReference type="Proteomes" id="UP001642487">
    <property type="component" value="Chromosome 7"/>
</dbReference>
<feature type="region of interest" description="Disordered" evidence="12">
    <location>
        <begin position="37"/>
        <end position="60"/>
    </location>
</feature>
<keyword evidence="15" id="KW-1185">Reference proteome</keyword>
<evidence type="ECO:0000259" key="13">
    <source>
        <dbReference type="PROSITE" id="PS50089"/>
    </source>
</evidence>
<dbReference type="InterPro" id="IPR045103">
    <property type="entry name" value="RNF5/RNF185-like"/>
</dbReference>
<dbReference type="InterPro" id="IPR018957">
    <property type="entry name" value="Znf_C3HC4_RING-type"/>
</dbReference>
<keyword evidence="11" id="KW-1133">Transmembrane helix</keyword>
<comment type="pathway">
    <text evidence="3 11">Protein modification; protein ubiquitination.</text>
</comment>
<comment type="subcellular location">
    <subcellularLocation>
        <location evidence="2">Endomembrane system</location>
    </subcellularLocation>
    <subcellularLocation>
        <location evidence="11">Endoplasmic reticulum membrane</location>
        <topology evidence="11">Single-pass type IV membrane protein</topology>
    </subcellularLocation>
</comment>
<proteinExistence type="predicted"/>
<dbReference type="PROSITE" id="PS50089">
    <property type="entry name" value="ZF_RING_2"/>
    <property type="match status" value="1"/>
</dbReference>
<dbReference type="Gene3D" id="3.30.40.10">
    <property type="entry name" value="Zinc/RING finger domain, C3HC4 (zinc finger)"/>
    <property type="match status" value="1"/>
</dbReference>
<dbReference type="PROSITE" id="PS00518">
    <property type="entry name" value="ZF_RING_1"/>
    <property type="match status" value="1"/>
</dbReference>
<dbReference type="SUPFAM" id="SSF57850">
    <property type="entry name" value="RING/U-box"/>
    <property type="match status" value="1"/>
</dbReference>
<evidence type="ECO:0000256" key="11">
    <source>
        <dbReference type="RuleBase" id="RU369090"/>
    </source>
</evidence>
<evidence type="ECO:0000256" key="1">
    <source>
        <dbReference type="ARBA" id="ARBA00000900"/>
    </source>
</evidence>
<keyword evidence="5 11" id="KW-0479">Metal-binding</keyword>
<feature type="compositionally biased region" description="Polar residues" evidence="12">
    <location>
        <begin position="37"/>
        <end position="47"/>
    </location>
</feature>